<dbReference type="InterPro" id="IPR045083">
    <property type="entry name" value="ATP_synth_F0_asu_bact/mt"/>
</dbReference>
<feature type="transmembrane region" description="Helical" evidence="11">
    <location>
        <begin position="190"/>
        <end position="208"/>
    </location>
</feature>
<dbReference type="Pfam" id="PF00119">
    <property type="entry name" value="ATP-synt_A"/>
    <property type="match status" value="1"/>
</dbReference>
<name>A0A6G6BY85_9FLAO</name>
<keyword evidence="11" id="KW-1003">Cell membrane</keyword>
<dbReference type="Gene3D" id="1.20.120.220">
    <property type="entry name" value="ATP synthase, F0 complex, subunit A"/>
    <property type="match status" value="1"/>
</dbReference>
<feature type="transmembrane region" description="Helical" evidence="11">
    <location>
        <begin position="129"/>
        <end position="147"/>
    </location>
</feature>
<dbReference type="PANTHER" id="PTHR11410:SF0">
    <property type="entry name" value="ATP SYNTHASE SUBUNIT A"/>
    <property type="match status" value="1"/>
</dbReference>
<evidence type="ECO:0000256" key="5">
    <source>
        <dbReference type="ARBA" id="ARBA00022692"/>
    </source>
</evidence>
<dbReference type="GO" id="GO:0005886">
    <property type="term" value="C:plasma membrane"/>
    <property type="evidence" value="ECO:0007669"/>
    <property type="project" value="UniProtKB-SubCell"/>
</dbReference>
<evidence type="ECO:0000256" key="4">
    <source>
        <dbReference type="ARBA" id="ARBA00022547"/>
    </source>
</evidence>
<dbReference type="AlphaFoldDB" id="A0A6G6BY85"/>
<protein>
    <recommendedName>
        <fullName evidence="11 12">ATP synthase subunit a</fullName>
    </recommendedName>
    <alternativeName>
        <fullName evidence="11">ATP synthase F0 sector subunit a</fullName>
    </alternativeName>
    <alternativeName>
        <fullName evidence="11">F-ATPase subunit 6</fullName>
    </alternativeName>
</protein>
<feature type="transmembrane region" description="Helical" evidence="11">
    <location>
        <begin position="159"/>
        <end position="178"/>
    </location>
</feature>
<dbReference type="PANTHER" id="PTHR11410">
    <property type="entry name" value="ATP SYNTHASE SUBUNIT A"/>
    <property type="match status" value="1"/>
</dbReference>
<dbReference type="InterPro" id="IPR035908">
    <property type="entry name" value="F0_ATP_A_sf"/>
</dbReference>
<evidence type="ECO:0000256" key="1">
    <source>
        <dbReference type="ARBA" id="ARBA00004141"/>
    </source>
</evidence>
<keyword evidence="6 11" id="KW-0375">Hydrogen ion transport</keyword>
<evidence type="ECO:0000256" key="8">
    <source>
        <dbReference type="ARBA" id="ARBA00023065"/>
    </source>
</evidence>
<sequence>MTLALKKLGLYYFLIFLFLIHSNLFANENENKKNIDVAKTILEHVSDSHEWHVLGNHEKGIIFSLPVLLWNNGWEFFLSSQFSHGKVVKGKYGNYKMFQEKIYKTNSFGSLYIDARGSPKNDRPLDFSITKNVVSLGISFLILCYIFRRMRLSYKNHQIKWNFGIFLEFLILFIRNEIVIPHVGEKKYKTYFPFLLTVFFFILVNNLIGLLPGFPNVTGNISVTLVLAVITFFIINIKANKNYWKHIFWMPNVPIGIKFLLAPIEFIGIFIRPLTLCIRLFANITAGHIIILSFICLIFIFKNFFIASFSIIFCFFISLLEIMVAFLQAFIFTNLSALLIGMAVKDYEHKTY</sequence>
<keyword evidence="4 11" id="KW-0138">CF(0)</keyword>
<dbReference type="InterPro" id="IPR000568">
    <property type="entry name" value="ATP_synth_F0_asu"/>
</dbReference>
<feature type="transmembrane region" description="Helical" evidence="11">
    <location>
        <begin position="289"/>
        <end position="319"/>
    </location>
</feature>
<gene>
    <name evidence="11" type="primary">atpB</name>
</gene>
<organism evidence="13">
    <name type="scientific">Blattabacterium sp.</name>
    <name type="common">Deropeltis paulinoi</name>
    <dbReference type="NCBI Taxonomy" id="2712799"/>
    <lineage>
        <taxon>Bacteria</taxon>
        <taxon>Pseudomonadati</taxon>
        <taxon>Bacteroidota</taxon>
        <taxon>Flavobacteriia</taxon>
        <taxon>Flavobacteriales</taxon>
        <taxon>Blattabacteriaceae</taxon>
        <taxon>Blattabacterium</taxon>
    </lineage>
</organism>
<keyword evidence="10 11" id="KW-0066">ATP synthesis</keyword>
<evidence type="ECO:0000256" key="12">
    <source>
        <dbReference type="RuleBase" id="RU000483"/>
    </source>
</evidence>
<dbReference type="PRINTS" id="PR00123">
    <property type="entry name" value="ATPASEA"/>
</dbReference>
<comment type="similarity">
    <text evidence="2 11 12">Belongs to the ATPase A chain family.</text>
</comment>
<evidence type="ECO:0000256" key="6">
    <source>
        <dbReference type="ARBA" id="ARBA00022781"/>
    </source>
</evidence>
<feature type="transmembrane region" description="Helical" evidence="11">
    <location>
        <begin position="9"/>
        <end position="26"/>
    </location>
</feature>
<evidence type="ECO:0000256" key="11">
    <source>
        <dbReference type="HAMAP-Rule" id="MF_01393"/>
    </source>
</evidence>
<proteinExistence type="inferred from homology"/>
<keyword evidence="7 11" id="KW-1133">Transmembrane helix</keyword>
<reference evidence="13" key="1">
    <citation type="journal article" date="2020" name="Biol. Lett.">
        <title>Evolutionary rates are correlated between cockroach symbionts and mitochondrial genomes.</title>
        <authorList>
            <person name="Arab D.A."/>
            <person name="Bourguignon T."/>
            <person name="Wang Z."/>
            <person name="Ho S.Y.W."/>
            <person name="Lo N."/>
        </authorList>
    </citation>
    <scope>NUCLEOTIDE SEQUENCE</scope>
    <source>
        <strain evidence="13">DHOG3946</strain>
    </source>
</reference>
<dbReference type="GO" id="GO:0045259">
    <property type="term" value="C:proton-transporting ATP synthase complex"/>
    <property type="evidence" value="ECO:0007669"/>
    <property type="project" value="UniProtKB-KW"/>
</dbReference>
<dbReference type="SUPFAM" id="SSF81336">
    <property type="entry name" value="F1F0 ATP synthase subunit A"/>
    <property type="match status" value="1"/>
</dbReference>
<evidence type="ECO:0000256" key="3">
    <source>
        <dbReference type="ARBA" id="ARBA00022448"/>
    </source>
</evidence>
<dbReference type="NCBIfam" id="TIGR01131">
    <property type="entry name" value="ATP_synt_6_or_A"/>
    <property type="match status" value="1"/>
</dbReference>
<comment type="subcellular location">
    <subcellularLocation>
        <location evidence="11 12">Cell membrane</location>
        <topology evidence="11 12">Multi-pass membrane protein</topology>
    </subcellularLocation>
    <subcellularLocation>
        <location evidence="1">Membrane</location>
        <topology evidence="1">Multi-pass membrane protein</topology>
    </subcellularLocation>
</comment>
<dbReference type="CDD" id="cd00310">
    <property type="entry name" value="ATP-synt_Fo_a_6"/>
    <property type="match status" value="1"/>
</dbReference>
<feature type="transmembrane region" description="Helical" evidence="11">
    <location>
        <begin position="325"/>
        <end position="344"/>
    </location>
</feature>
<comment type="function">
    <text evidence="11 12">Key component of the proton channel; it plays a direct role in the translocation of protons across the membrane.</text>
</comment>
<keyword evidence="8 11" id="KW-0406">Ion transport</keyword>
<keyword evidence="3 11" id="KW-0813">Transport</keyword>
<feature type="transmembrane region" description="Helical" evidence="11">
    <location>
        <begin position="220"/>
        <end position="239"/>
    </location>
</feature>
<evidence type="ECO:0000256" key="10">
    <source>
        <dbReference type="ARBA" id="ARBA00023310"/>
    </source>
</evidence>
<evidence type="ECO:0000256" key="7">
    <source>
        <dbReference type="ARBA" id="ARBA00022989"/>
    </source>
</evidence>
<dbReference type="HAMAP" id="MF_01393">
    <property type="entry name" value="ATP_synth_a_bact"/>
    <property type="match status" value="1"/>
</dbReference>
<dbReference type="GO" id="GO:0046933">
    <property type="term" value="F:proton-transporting ATP synthase activity, rotational mechanism"/>
    <property type="evidence" value="ECO:0007669"/>
    <property type="project" value="UniProtKB-UniRule"/>
</dbReference>
<keyword evidence="9 11" id="KW-0472">Membrane</keyword>
<keyword evidence="5 11" id="KW-0812">Transmembrane</keyword>
<evidence type="ECO:0000313" key="13">
    <source>
        <dbReference type="EMBL" id="QID56947.1"/>
    </source>
</evidence>
<evidence type="ECO:0000256" key="2">
    <source>
        <dbReference type="ARBA" id="ARBA00006810"/>
    </source>
</evidence>
<evidence type="ECO:0000256" key="9">
    <source>
        <dbReference type="ARBA" id="ARBA00023136"/>
    </source>
</evidence>
<accession>A0A6G6BY85</accession>
<dbReference type="EMBL" id="MN042967">
    <property type="protein sequence ID" value="QID56947.1"/>
    <property type="molecule type" value="Genomic_DNA"/>
</dbReference>